<evidence type="ECO:0000256" key="1">
    <source>
        <dbReference type="ARBA" id="ARBA00004141"/>
    </source>
</evidence>
<dbReference type="EMBL" id="KB822697">
    <property type="protein sequence ID" value="ETI29179.1"/>
    <property type="molecule type" value="Genomic_DNA"/>
</dbReference>
<dbReference type="InterPro" id="IPR003689">
    <property type="entry name" value="ZIP"/>
</dbReference>
<evidence type="ECO:0008006" key="12">
    <source>
        <dbReference type="Google" id="ProtNLM"/>
    </source>
</evidence>
<evidence type="ECO:0000256" key="6">
    <source>
        <dbReference type="ARBA" id="ARBA00023065"/>
    </source>
</evidence>
<evidence type="ECO:0000256" key="5">
    <source>
        <dbReference type="ARBA" id="ARBA00022989"/>
    </source>
</evidence>
<dbReference type="GO" id="GO:0005886">
    <property type="term" value="C:plasma membrane"/>
    <property type="evidence" value="ECO:0007669"/>
    <property type="project" value="TreeGrafter"/>
</dbReference>
<keyword evidence="7 8" id="KW-0472">Membrane</keyword>
<feature type="transmembrane region" description="Helical" evidence="8">
    <location>
        <begin position="363"/>
        <end position="385"/>
    </location>
</feature>
<evidence type="ECO:0000256" key="2">
    <source>
        <dbReference type="ARBA" id="ARBA00006939"/>
    </source>
</evidence>
<feature type="transmembrane region" description="Helical" evidence="8">
    <location>
        <begin position="111"/>
        <end position="130"/>
    </location>
</feature>
<evidence type="ECO:0000313" key="11">
    <source>
        <dbReference type="Proteomes" id="UP000030678"/>
    </source>
</evidence>
<evidence type="ECO:0000256" key="7">
    <source>
        <dbReference type="ARBA" id="ARBA00023136"/>
    </source>
</evidence>
<accession>V9DQJ0</accession>
<reference evidence="10 11" key="1">
    <citation type="submission" date="2013-03" db="EMBL/GenBank/DDBJ databases">
        <title>The Genome Sequence of Cladophialophora carrionii CBS 160.54.</title>
        <authorList>
            <consortium name="The Broad Institute Genomics Platform"/>
            <person name="Cuomo C."/>
            <person name="de Hoog S."/>
            <person name="Gorbushina A."/>
            <person name="Walker B."/>
            <person name="Young S.K."/>
            <person name="Zeng Q."/>
            <person name="Gargeya S."/>
            <person name="Fitzgerald M."/>
            <person name="Haas B."/>
            <person name="Abouelleil A."/>
            <person name="Allen A.W."/>
            <person name="Alvarado L."/>
            <person name="Arachchi H.M."/>
            <person name="Berlin A.M."/>
            <person name="Chapman S.B."/>
            <person name="Gainer-Dewar J."/>
            <person name="Goldberg J."/>
            <person name="Griggs A."/>
            <person name="Gujja S."/>
            <person name="Hansen M."/>
            <person name="Howarth C."/>
            <person name="Imamovic A."/>
            <person name="Ireland A."/>
            <person name="Larimer J."/>
            <person name="McCowan C."/>
            <person name="Murphy C."/>
            <person name="Pearson M."/>
            <person name="Poon T.W."/>
            <person name="Priest M."/>
            <person name="Roberts A."/>
            <person name="Saif S."/>
            <person name="Shea T."/>
            <person name="Sisk P."/>
            <person name="Sykes S."/>
            <person name="Wortman J."/>
            <person name="Nusbaum C."/>
            <person name="Birren B."/>
        </authorList>
    </citation>
    <scope>NUCLEOTIDE SEQUENCE [LARGE SCALE GENOMIC DNA]</scope>
    <source>
        <strain evidence="10 11">CBS 160.54</strain>
    </source>
</reference>
<evidence type="ECO:0000256" key="4">
    <source>
        <dbReference type="ARBA" id="ARBA00022692"/>
    </source>
</evidence>
<dbReference type="HOGENOM" id="CLU_027089_0_2_1"/>
<proteinExistence type="inferred from homology"/>
<evidence type="ECO:0000256" key="8">
    <source>
        <dbReference type="RuleBase" id="RU362088"/>
    </source>
</evidence>
<gene>
    <name evidence="10" type="ORF">G647_01632</name>
</gene>
<feature type="transmembrane region" description="Helical" evidence="8">
    <location>
        <begin position="68"/>
        <end position="91"/>
    </location>
</feature>
<feature type="region of interest" description="Disordered" evidence="9">
    <location>
        <begin position="181"/>
        <end position="205"/>
    </location>
</feature>
<dbReference type="VEuPathDB" id="FungiDB:G647_01632"/>
<keyword evidence="5 8" id="KW-1133">Transmembrane helix</keyword>
<dbReference type="AlphaFoldDB" id="V9DQJ0"/>
<keyword evidence="6 8" id="KW-0406">Ion transport</keyword>
<keyword evidence="4 8" id="KW-0812">Transmembrane</keyword>
<dbReference type="RefSeq" id="XP_008723253.1">
    <property type="nucleotide sequence ID" value="XM_008725031.1"/>
</dbReference>
<sequence>MTTLEAFAHLVPRQDDSSGPPSCDTGNEYDGRIGLRIAALFIIWVTSSIGAVFPIFANRHRGLKVPEWVFFICKYFGSGVIIATAFIHLLAPAIDALTDPCLTGPITEYDWAEGIVLMTVFVLFFVELMVMRYGTFGGHPHDHEHEHEDGRGHQYELERSTPDTEGTVHAAGTLSPYKDTPATLTLPSNTRQHRSASTHVPGEDHMGHVREHSEIEDVANPFNLEDYKAQMTAIFILEFGIIFHSIFIGLTLAVAGEEFNTLFIVIIFHQTFEGLGLGSRLAVTPWPKDRRWTPYLLALAYGLSTPLAIAIGLGVRNTYPPGSKTTLIVNGVFDSVSAGILIYTGLVELMAHEFMFSNSMRRASIRTVISAFVTMCLGAGLMALLGKWA</sequence>
<dbReference type="Proteomes" id="UP000030678">
    <property type="component" value="Unassembled WGS sequence"/>
</dbReference>
<feature type="transmembrane region" description="Helical" evidence="8">
    <location>
        <begin position="327"/>
        <end position="351"/>
    </location>
</feature>
<keyword evidence="3 8" id="KW-0813">Transport</keyword>
<dbReference type="InterPro" id="IPR004698">
    <property type="entry name" value="Zn/Fe_permease_fun/pln"/>
</dbReference>
<dbReference type="PANTHER" id="PTHR11040:SF69">
    <property type="entry name" value="ZINC-REGULATED TRANSPORTER 2"/>
    <property type="match status" value="1"/>
</dbReference>
<evidence type="ECO:0000256" key="9">
    <source>
        <dbReference type="SAM" id="MobiDB-lite"/>
    </source>
</evidence>
<name>V9DQJ0_9EURO</name>
<dbReference type="GO" id="GO:0000007">
    <property type="term" value="F:low-affinity zinc ion transmembrane transporter activity"/>
    <property type="evidence" value="ECO:0007669"/>
    <property type="project" value="TreeGrafter"/>
</dbReference>
<dbReference type="OrthoDB" id="448280at2759"/>
<evidence type="ECO:0000313" key="10">
    <source>
        <dbReference type="EMBL" id="ETI29179.1"/>
    </source>
</evidence>
<dbReference type="PANTHER" id="PTHR11040">
    <property type="entry name" value="ZINC/IRON TRANSPORTER"/>
    <property type="match status" value="1"/>
</dbReference>
<dbReference type="NCBIfam" id="TIGR00820">
    <property type="entry name" value="zip"/>
    <property type="match status" value="1"/>
</dbReference>
<comment type="subcellular location">
    <subcellularLocation>
        <location evidence="1 8">Membrane</location>
        <topology evidence="1 8">Multi-pass membrane protein</topology>
    </subcellularLocation>
</comment>
<dbReference type="GO" id="GO:0071578">
    <property type="term" value="P:zinc ion import across plasma membrane"/>
    <property type="evidence" value="ECO:0007669"/>
    <property type="project" value="TreeGrafter"/>
</dbReference>
<comment type="similarity">
    <text evidence="2 8">Belongs to the ZIP transporter (TC 2.A.5) family.</text>
</comment>
<feature type="transmembrane region" description="Helical" evidence="8">
    <location>
        <begin position="295"/>
        <end position="315"/>
    </location>
</feature>
<evidence type="ECO:0000256" key="3">
    <source>
        <dbReference type="ARBA" id="ARBA00022448"/>
    </source>
</evidence>
<organism evidence="10 11">
    <name type="scientific">Cladophialophora carrionii CBS 160.54</name>
    <dbReference type="NCBI Taxonomy" id="1279043"/>
    <lineage>
        <taxon>Eukaryota</taxon>
        <taxon>Fungi</taxon>
        <taxon>Dikarya</taxon>
        <taxon>Ascomycota</taxon>
        <taxon>Pezizomycotina</taxon>
        <taxon>Eurotiomycetes</taxon>
        <taxon>Chaetothyriomycetidae</taxon>
        <taxon>Chaetothyriales</taxon>
        <taxon>Herpotrichiellaceae</taxon>
        <taxon>Cladophialophora</taxon>
    </lineage>
</organism>
<protein>
    <recommendedName>
        <fullName evidence="12">Zinc-regulated transporter 2</fullName>
    </recommendedName>
</protein>
<dbReference type="GeneID" id="19980125"/>
<dbReference type="Pfam" id="PF02535">
    <property type="entry name" value="Zip"/>
    <property type="match status" value="1"/>
</dbReference>
<feature type="transmembrane region" description="Helical" evidence="8">
    <location>
        <begin position="233"/>
        <end position="255"/>
    </location>
</feature>
<feature type="transmembrane region" description="Helical" evidence="8">
    <location>
        <begin position="37"/>
        <end position="56"/>
    </location>
</feature>
<feature type="transmembrane region" description="Helical" evidence="8">
    <location>
        <begin position="261"/>
        <end position="283"/>
    </location>
</feature>